<dbReference type="InterPro" id="IPR000185">
    <property type="entry name" value="SecA"/>
</dbReference>
<accession>A0AAE0L0E2</accession>
<dbReference type="EMBL" id="LGRX02012395">
    <property type="protein sequence ID" value="KAK3267466.1"/>
    <property type="molecule type" value="Genomic_DNA"/>
</dbReference>
<comment type="caution">
    <text evidence="4">The sequence shown here is derived from an EMBL/GenBank/DDBJ whole genome shotgun (WGS) entry which is preliminary data.</text>
</comment>
<evidence type="ECO:0000259" key="3">
    <source>
        <dbReference type="Pfam" id="PF07517"/>
    </source>
</evidence>
<name>A0AAE0L0E2_9CHLO</name>
<organism evidence="4 5">
    <name type="scientific">Cymbomonas tetramitiformis</name>
    <dbReference type="NCBI Taxonomy" id="36881"/>
    <lineage>
        <taxon>Eukaryota</taxon>
        <taxon>Viridiplantae</taxon>
        <taxon>Chlorophyta</taxon>
        <taxon>Pyramimonadophyceae</taxon>
        <taxon>Pyramimonadales</taxon>
        <taxon>Pyramimonadaceae</taxon>
        <taxon>Cymbomonas</taxon>
    </lineage>
</organism>
<dbReference type="GO" id="GO:0017038">
    <property type="term" value="P:protein import"/>
    <property type="evidence" value="ECO:0007669"/>
    <property type="project" value="InterPro"/>
</dbReference>
<evidence type="ECO:0000313" key="5">
    <source>
        <dbReference type="Proteomes" id="UP001190700"/>
    </source>
</evidence>
<dbReference type="GO" id="GO:0006605">
    <property type="term" value="P:protein targeting"/>
    <property type="evidence" value="ECO:0007669"/>
    <property type="project" value="InterPro"/>
</dbReference>
<gene>
    <name evidence="4" type="ORF">CYMTET_23979</name>
</gene>
<dbReference type="Gene3D" id="3.40.50.300">
    <property type="entry name" value="P-loop containing nucleotide triphosphate hydrolases"/>
    <property type="match status" value="2"/>
</dbReference>
<evidence type="ECO:0000313" key="4">
    <source>
        <dbReference type="EMBL" id="KAK3267466.1"/>
    </source>
</evidence>
<dbReference type="InterPro" id="IPR027417">
    <property type="entry name" value="P-loop_NTPase"/>
</dbReference>
<evidence type="ECO:0000256" key="1">
    <source>
        <dbReference type="ARBA" id="ARBA00012047"/>
    </source>
</evidence>
<dbReference type="Pfam" id="PF07517">
    <property type="entry name" value="SecA_DEAD"/>
    <property type="match status" value="1"/>
</dbReference>
<keyword evidence="5" id="KW-1185">Reference proteome</keyword>
<dbReference type="GO" id="GO:0005524">
    <property type="term" value="F:ATP binding"/>
    <property type="evidence" value="ECO:0007669"/>
    <property type="project" value="InterPro"/>
</dbReference>
<dbReference type="GO" id="GO:0016020">
    <property type="term" value="C:membrane"/>
    <property type="evidence" value="ECO:0007669"/>
    <property type="project" value="InterPro"/>
</dbReference>
<comment type="catalytic activity">
    <reaction evidence="2">
        <text>ATP + H2O + chloroplast-proteinSide 1 = ADP + phosphate + chloroplast-proteinSide 2.</text>
        <dbReference type="EC" id="7.4.2.4"/>
    </reaction>
</comment>
<dbReference type="PANTHER" id="PTHR30612">
    <property type="entry name" value="SECA INNER MEMBRANE COMPONENT OF SEC PROTEIN SECRETION SYSTEM"/>
    <property type="match status" value="1"/>
</dbReference>
<sequence length="642" mass="72170">MEALNTSTQARALLTDLRELYTEPIVTLDSTEGMEAQLEALKAHPGKGCTDFELLSMITAYVVENMVERLGSHFMPHHTQILTILLFLESNRLHPKEGGGNVVAEVGTGEGKSLIISMLAAFHVLRGCPRVNVLVDNISLLERDFSTFEPLFQAMGIKSCSAANKASVEADMQVCYHTAHSLEVQYLKGLTGESEHPITENAVLIVDEVDGLIVDEDVNRSYVYEDKKASDLLNQGLERTRRGGKSLRYHLGKKHAALAESVEQAQAEMKEKVNGQDYTIDSKVKKCKMLDRFGRPRDSAYELWLELLNNQQFKTPVRYLSPQFLLSRPYVLKKHSKIIGLSGSLGNEAEQDFVKSTYECELLHVPAFLDCCRGQKKERPTCRGVFKEETEEAYFQRLSKLAIEYRDRGVPVVIIMKNDDMVSQLVTKHLCTELGEEALESKEVNTISSALFSENRSKFKDVIDNAARLSTTGKYRITCTSPIGGRGQDYRVLDDAVDVNGGLMLIVGFIPESEREYVQFLGRTGRQDKKGQFAAVLLANDYVGLDLAQASSGEDSTESDLRIIRRILADGNERTKETLRAQSEVLRKGQVVNEVCERVFPKREEPGFDTEQWVDMIRNYRDLTNESILSRAMKVEDGITRR</sequence>
<protein>
    <recommendedName>
        <fullName evidence="1">chloroplast protein-transporting ATPase</fullName>
        <ecNumber evidence="1">7.4.2.4</ecNumber>
    </recommendedName>
</protein>
<dbReference type="Proteomes" id="UP001190700">
    <property type="component" value="Unassembled WGS sequence"/>
</dbReference>
<dbReference type="AlphaFoldDB" id="A0AAE0L0E2"/>
<evidence type="ECO:0000256" key="2">
    <source>
        <dbReference type="ARBA" id="ARBA00034043"/>
    </source>
</evidence>
<dbReference type="EC" id="7.4.2.4" evidence="1"/>
<dbReference type="GO" id="GO:0006886">
    <property type="term" value="P:intracellular protein transport"/>
    <property type="evidence" value="ECO:0007669"/>
    <property type="project" value="InterPro"/>
</dbReference>
<dbReference type="PANTHER" id="PTHR30612:SF0">
    <property type="entry name" value="CHLOROPLAST PROTEIN-TRANSPORTING ATPASE"/>
    <property type="match status" value="1"/>
</dbReference>
<proteinExistence type="predicted"/>
<feature type="domain" description="SecA DEAD-like N-terminal" evidence="3">
    <location>
        <begin position="30"/>
        <end position="218"/>
    </location>
</feature>
<dbReference type="InterPro" id="IPR011115">
    <property type="entry name" value="SecA_DEAD"/>
</dbReference>
<dbReference type="GO" id="GO:0016464">
    <property type="term" value="F:chloroplast protein-transporting ATPase activity"/>
    <property type="evidence" value="ECO:0007669"/>
    <property type="project" value="UniProtKB-EC"/>
</dbReference>
<reference evidence="4 5" key="1">
    <citation type="journal article" date="2015" name="Genome Biol. Evol.">
        <title>Comparative Genomics of a Bacterivorous Green Alga Reveals Evolutionary Causalities and Consequences of Phago-Mixotrophic Mode of Nutrition.</title>
        <authorList>
            <person name="Burns J.A."/>
            <person name="Paasch A."/>
            <person name="Narechania A."/>
            <person name="Kim E."/>
        </authorList>
    </citation>
    <scope>NUCLEOTIDE SEQUENCE [LARGE SCALE GENOMIC DNA]</scope>
    <source>
        <strain evidence="4 5">PLY_AMNH</strain>
    </source>
</reference>
<dbReference type="SUPFAM" id="SSF52540">
    <property type="entry name" value="P-loop containing nucleoside triphosphate hydrolases"/>
    <property type="match status" value="1"/>
</dbReference>